<organism evidence="1 2">
    <name type="scientific">Acaulospora colombiana</name>
    <dbReference type="NCBI Taxonomy" id="27376"/>
    <lineage>
        <taxon>Eukaryota</taxon>
        <taxon>Fungi</taxon>
        <taxon>Fungi incertae sedis</taxon>
        <taxon>Mucoromycota</taxon>
        <taxon>Glomeromycotina</taxon>
        <taxon>Glomeromycetes</taxon>
        <taxon>Diversisporales</taxon>
        <taxon>Acaulosporaceae</taxon>
        <taxon>Acaulospora</taxon>
    </lineage>
</organism>
<dbReference type="Proteomes" id="UP000789525">
    <property type="component" value="Unassembled WGS sequence"/>
</dbReference>
<proteinExistence type="predicted"/>
<feature type="non-terminal residue" evidence="1">
    <location>
        <position position="1"/>
    </location>
</feature>
<accession>A0ACA9PFL8</accession>
<protein>
    <submittedName>
        <fullName evidence="1">10815_t:CDS:1</fullName>
    </submittedName>
</protein>
<comment type="caution">
    <text evidence="1">The sequence shown here is derived from an EMBL/GenBank/DDBJ whole genome shotgun (WGS) entry which is preliminary data.</text>
</comment>
<keyword evidence="2" id="KW-1185">Reference proteome</keyword>
<sequence>ENRISFDDSEWKSLLENFCSKRLDDWANEVLATPSRWSIKEESIMNLYHILALLPHLPNIVDAVARVVDALLSLNLDAHRVYQDSPANPAWCLGACFKALAKCKGWNKGSSVDAWFNKCVSSYSWNPSVLEGLASLSQFCGQPMAFTDVFQALIPALTSHINSLRRSSLQILASKAVRRSAEEETAVNICLQAESVELSSTRAPERVLKTSRIERSLKTRNNSAVQSQSDALEMQSLFDEASLFDKAPIWAVEVDKEYPYQEDEKTWRNPGLQETYNALSLVKTNNDSSSLIKVRTPFSDIKLCSELFKDQLVEERFDRENYEKQLLKTLEGCAQYAERHNRDLIPLFLSFASPEHGTRTSHHKLSSWLTLLAKFNNPKGVYSATSLHSLYNSLLSHPDRVLQRLSMDCIFSYKNKAITDHEDTIRGLLDDATWKDHLTGLDLASAMQTPERSEYVEILIRLFYGMMRERRGRNKPQDRRVTLLSALRQCQDEELATLVDLMLQPFQLMNFPSSGTISAVSTLPHSITGKQQTIIMIVGNAQQDIQQAKTHEDAMQDDEETNEDDNVPEEGDSN</sequence>
<reference evidence="1" key="1">
    <citation type="submission" date="2021-06" db="EMBL/GenBank/DDBJ databases">
        <authorList>
            <person name="Kallberg Y."/>
            <person name="Tangrot J."/>
            <person name="Rosling A."/>
        </authorList>
    </citation>
    <scope>NUCLEOTIDE SEQUENCE</scope>
    <source>
        <strain evidence="1">CL356</strain>
    </source>
</reference>
<dbReference type="EMBL" id="CAJVPT010033888">
    <property type="protein sequence ID" value="CAG8706252.1"/>
    <property type="molecule type" value="Genomic_DNA"/>
</dbReference>
<name>A0ACA9PFL8_9GLOM</name>
<evidence type="ECO:0000313" key="1">
    <source>
        <dbReference type="EMBL" id="CAG8706252.1"/>
    </source>
</evidence>
<evidence type="ECO:0000313" key="2">
    <source>
        <dbReference type="Proteomes" id="UP000789525"/>
    </source>
</evidence>
<feature type="non-terminal residue" evidence="1">
    <location>
        <position position="574"/>
    </location>
</feature>
<gene>
    <name evidence="1" type="ORF">ACOLOM_LOCUS10464</name>
</gene>